<proteinExistence type="predicted"/>
<dbReference type="Proteomes" id="UP000318669">
    <property type="component" value="Unassembled WGS sequence"/>
</dbReference>
<dbReference type="EMBL" id="VJZN01000005">
    <property type="protein sequence ID" value="TRX08383.1"/>
    <property type="molecule type" value="Genomic_DNA"/>
</dbReference>
<name>A0A553BK49_9FLAO</name>
<accession>A0A553BK49</accession>
<organism evidence="2 4">
    <name type="scientific">Flavobacterium gawalongense</name>
    <dbReference type="NCBI Taxonomy" id="2594432"/>
    <lineage>
        <taxon>Bacteria</taxon>
        <taxon>Pseudomonadati</taxon>
        <taxon>Bacteroidota</taxon>
        <taxon>Flavobacteriia</taxon>
        <taxon>Flavobacteriales</taxon>
        <taxon>Flavobacteriaceae</taxon>
        <taxon>Flavobacterium</taxon>
    </lineage>
</organism>
<dbReference type="EMBL" id="VJZL01000019">
    <property type="protein sequence ID" value="TRX08621.1"/>
    <property type="molecule type" value="Genomic_DNA"/>
</dbReference>
<evidence type="ECO:0000313" key="2">
    <source>
        <dbReference type="EMBL" id="TRX08621.1"/>
    </source>
</evidence>
<reference evidence="3 4" key="1">
    <citation type="submission" date="2019-07" db="EMBL/GenBank/DDBJ databases">
        <title>Novel species of Flavobacterium.</title>
        <authorList>
            <person name="Liu Q."/>
            <person name="Xin Y.-H."/>
        </authorList>
    </citation>
    <scope>NUCLEOTIDE SEQUENCE [LARGE SCALE GENOMIC DNA]</scope>
    <source>
        <strain evidence="1 3">GSP39</strain>
        <strain evidence="2 4">GSR22</strain>
    </source>
</reference>
<dbReference type="OrthoDB" id="163809at2"/>
<sequence>MVLKEVLSDSRCPEGVTCVWAGEVSVVVSVYKDSKLIEDNTIVFSVNNADENKQWFSTYLPKKQRKIESISVSPYPKKGVETYPKEYYIKIGYVK</sequence>
<dbReference type="RefSeq" id="WP_143387989.1">
    <property type="nucleotide sequence ID" value="NZ_VJZL01000019.1"/>
</dbReference>
<dbReference type="Proteomes" id="UP000318528">
    <property type="component" value="Unassembled WGS sequence"/>
</dbReference>
<evidence type="ECO:0000313" key="1">
    <source>
        <dbReference type="EMBL" id="TRX08383.1"/>
    </source>
</evidence>
<evidence type="ECO:0000313" key="3">
    <source>
        <dbReference type="Proteomes" id="UP000318528"/>
    </source>
</evidence>
<protein>
    <submittedName>
        <fullName evidence="2">Uncharacterized protein</fullName>
    </submittedName>
</protein>
<evidence type="ECO:0000313" key="4">
    <source>
        <dbReference type="Proteomes" id="UP000318669"/>
    </source>
</evidence>
<gene>
    <name evidence="2" type="ORF">FNW11_11235</name>
    <name evidence="1" type="ORF">FNW12_03845</name>
</gene>
<keyword evidence="3" id="KW-1185">Reference proteome</keyword>
<comment type="caution">
    <text evidence="2">The sequence shown here is derived from an EMBL/GenBank/DDBJ whole genome shotgun (WGS) entry which is preliminary data.</text>
</comment>
<dbReference type="AlphaFoldDB" id="A0A553BK49"/>